<dbReference type="EMBL" id="CM000364">
    <property type="protein sequence ID" value="EDX11848.1"/>
    <property type="molecule type" value="Genomic_DNA"/>
</dbReference>
<protein>
    <submittedName>
        <fullName evidence="2">GD19854</fullName>
    </submittedName>
</protein>
<gene>
    <name evidence="2" type="primary">Dsim\GD19854</name>
    <name evidence="2" type="ORF">Dsim_GD19854</name>
</gene>
<evidence type="ECO:0000256" key="1">
    <source>
        <dbReference type="SAM" id="MobiDB-lite"/>
    </source>
</evidence>
<dbReference type="OrthoDB" id="6334967at2759"/>
<dbReference type="GO" id="GO:0016020">
    <property type="term" value="C:membrane"/>
    <property type="evidence" value="ECO:0007669"/>
    <property type="project" value="TreeGrafter"/>
</dbReference>
<dbReference type="PhylomeDB" id="B4QY91"/>
<feature type="region of interest" description="Disordered" evidence="1">
    <location>
        <begin position="80"/>
        <end position="102"/>
    </location>
</feature>
<reference evidence="2 3" key="1">
    <citation type="journal article" date="2007" name="Nature">
        <title>Evolution of genes and genomes on the Drosophila phylogeny.</title>
        <authorList>
            <consortium name="Drosophila 12 Genomes Consortium"/>
            <person name="Clark A.G."/>
            <person name="Eisen M.B."/>
            <person name="Smith D.R."/>
            <person name="Bergman C.M."/>
            <person name="Oliver B."/>
            <person name="Markow T.A."/>
            <person name="Kaufman T.C."/>
            <person name="Kellis M."/>
            <person name="Gelbart W."/>
            <person name="Iyer V.N."/>
            <person name="Pollard D.A."/>
            <person name="Sackton T.B."/>
            <person name="Larracuente A.M."/>
            <person name="Singh N.D."/>
            <person name="Abad J.P."/>
            <person name="Abt D.N."/>
            <person name="Adryan B."/>
            <person name="Aguade M."/>
            <person name="Akashi H."/>
            <person name="Anderson W.W."/>
            <person name="Aquadro C.F."/>
            <person name="Ardell D.H."/>
            <person name="Arguello R."/>
            <person name="Artieri C.G."/>
            <person name="Barbash D.A."/>
            <person name="Barker D."/>
            <person name="Barsanti P."/>
            <person name="Batterham P."/>
            <person name="Batzoglou S."/>
            <person name="Begun D."/>
            <person name="Bhutkar A."/>
            <person name="Blanco E."/>
            <person name="Bosak S.A."/>
            <person name="Bradley R.K."/>
            <person name="Brand A.D."/>
            <person name="Brent M.R."/>
            <person name="Brooks A.N."/>
            <person name="Brown R.H."/>
            <person name="Butlin R.K."/>
            <person name="Caggese C."/>
            <person name="Calvi B.R."/>
            <person name="Bernardo de Carvalho A."/>
            <person name="Caspi A."/>
            <person name="Castrezana S."/>
            <person name="Celniker S.E."/>
            <person name="Chang J.L."/>
            <person name="Chapple C."/>
            <person name="Chatterji S."/>
            <person name="Chinwalla A."/>
            <person name="Civetta A."/>
            <person name="Clifton S.W."/>
            <person name="Comeron J.M."/>
            <person name="Costello J.C."/>
            <person name="Coyne J.A."/>
            <person name="Daub J."/>
            <person name="David R.G."/>
            <person name="Delcher A.L."/>
            <person name="Delehaunty K."/>
            <person name="Do C.B."/>
            <person name="Ebling H."/>
            <person name="Edwards K."/>
            <person name="Eickbush T."/>
            <person name="Evans J.D."/>
            <person name="Filipski A."/>
            <person name="Findeiss S."/>
            <person name="Freyhult E."/>
            <person name="Fulton L."/>
            <person name="Fulton R."/>
            <person name="Garcia A.C."/>
            <person name="Gardiner A."/>
            <person name="Garfield D.A."/>
            <person name="Garvin B.E."/>
            <person name="Gibson G."/>
            <person name="Gilbert D."/>
            <person name="Gnerre S."/>
            <person name="Godfrey J."/>
            <person name="Good R."/>
            <person name="Gotea V."/>
            <person name="Gravely B."/>
            <person name="Greenberg A.J."/>
            <person name="Griffiths-Jones S."/>
            <person name="Gross S."/>
            <person name="Guigo R."/>
            <person name="Gustafson E.A."/>
            <person name="Haerty W."/>
            <person name="Hahn M.W."/>
            <person name="Halligan D.L."/>
            <person name="Halpern A.L."/>
            <person name="Halter G.M."/>
            <person name="Han M.V."/>
            <person name="Heger A."/>
            <person name="Hillier L."/>
            <person name="Hinrichs A.S."/>
            <person name="Holmes I."/>
            <person name="Hoskins R.A."/>
            <person name="Hubisz M.J."/>
            <person name="Hultmark D."/>
            <person name="Huntley M.A."/>
            <person name="Jaffe D.B."/>
            <person name="Jagadeeshan S."/>
            <person name="Jeck W.R."/>
            <person name="Johnson J."/>
            <person name="Jones C.D."/>
            <person name="Jordan W.C."/>
            <person name="Karpen G.H."/>
            <person name="Kataoka E."/>
            <person name="Keightley P.D."/>
            <person name="Kheradpour P."/>
            <person name="Kirkness E.F."/>
            <person name="Koerich L.B."/>
            <person name="Kristiansen K."/>
            <person name="Kudrna D."/>
            <person name="Kulathinal R.J."/>
            <person name="Kumar S."/>
            <person name="Kwok R."/>
            <person name="Lander E."/>
            <person name="Langley C.H."/>
            <person name="Lapoint R."/>
            <person name="Lazzaro B.P."/>
            <person name="Lee S.J."/>
            <person name="Levesque L."/>
            <person name="Li R."/>
            <person name="Lin C.F."/>
            <person name="Lin M.F."/>
            <person name="Lindblad-Toh K."/>
            <person name="Llopart A."/>
            <person name="Long M."/>
            <person name="Low L."/>
            <person name="Lozovsky E."/>
            <person name="Lu J."/>
            <person name="Luo M."/>
            <person name="Machado C.A."/>
            <person name="Makalowski W."/>
            <person name="Marzo M."/>
            <person name="Matsuda M."/>
            <person name="Matzkin L."/>
            <person name="McAllister B."/>
            <person name="McBride C.S."/>
            <person name="McKernan B."/>
            <person name="McKernan K."/>
            <person name="Mendez-Lago M."/>
            <person name="Minx P."/>
            <person name="Mollenhauer M.U."/>
            <person name="Montooth K."/>
            <person name="Mount S.M."/>
            <person name="Mu X."/>
            <person name="Myers E."/>
            <person name="Negre B."/>
            <person name="Newfeld S."/>
            <person name="Nielsen R."/>
            <person name="Noor M.A."/>
            <person name="O'Grady P."/>
            <person name="Pachter L."/>
            <person name="Papaceit M."/>
            <person name="Parisi M.J."/>
            <person name="Parisi M."/>
            <person name="Parts L."/>
            <person name="Pedersen J.S."/>
            <person name="Pesole G."/>
            <person name="Phillippy A.M."/>
            <person name="Ponting C.P."/>
            <person name="Pop M."/>
            <person name="Porcelli D."/>
            <person name="Powell J.R."/>
            <person name="Prohaska S."/>
            <person name="Pruitt K."/>
            <person name="Puig M."/>
            <person name="Quesneville H."/>
            <person name="Ram K.R."/>
            <person name="Rand D."/>
            <person name="Rasmussen M.D."/>
            <person name="Reed L.K."/>
            <person name="Reenan R."/>
            <person name="Reily A."/>
            <person name="Remington K.A."/>
            <person name="Rieger T.T."/>
            <person name="Ritchie M.G."/>
            <person name="Robin C."/>
            <person name="Rogers Y.H."/>
            <person name="Rohde C."/>
            <person name="Rozas J."/>
            <person name="Rubenfield M.J."/>
            <person name="Ruiz A."/>
            <person name="Russo S."/>
            <person name="Salzberg S.L."/>
            <person name="Sanchez-Gracia A."/>
            <person name="Saranga D.J."/>
            <person name="Sato H."/>
            <person name="Schaeffer S.W."/>
            <person name="Schatz M.C."/>
            <person name="Schlenke T."/>
            <person name="Schwartz R."/>
            <person name="Segarra C."/>
            <person name="Singh R.S."/>
            <person name="Sirot L."/>
            <person name="Sirota M."/>
            <person name="Sisneros N.B."/>
            <person name="Smith C.D."/>
            <person name="Smith T.F."/>
            <person name="Spieth J."/>
            <person name="Stage D.E."/>
            <person name="Stark A."/>
            <person name="Stephan W."/>
            <person name="Strausberg R.L."/>
            <person name="Strempel S."/>
            <person name="Sturgill D."/>
            <person name="Sutton G."/>
            <person name="Sutton G.G."/>
            <person name="Tao W."/>
            <person name="Teichmann S."/>
            <person name="Tobari Y.N."/>
            <person name="Tomimura Y."/>
            <person name="Tsolas J.M."/>
            <person name="Valente V.L."/>
            <person name="Venter E."/>
            <person name="Venter J.C."/>
            <person name="Vicario S."/>
            <person name="Vieira F.G."/>
            <person name="Vilella A.J."/>
            <person name="Villasante A."/>
            <person name="Walenz B."/>
            <person name="Wang J."/>
            <person name="Wasserman M."/>
            <person name="Watts T."/>
            <person name="Wilson D."/>
            <person name="Wilson R.K."/>
            <person name="Wing R.A."/>
            <person name="Wolfner M.F."/>
            <person name="Wong A."/>
            <person name="Wong G.K."/>
            <person name="Wu C.I."/>
            <person name="Wu G."/>
            <person name="Yamamoto D."/>
            <person name="Yang H.P."/>
            <person name="Yang S.P."/>
            <person name="Yorke J.A."/>
            <person name="Yoshida K."/>
            <person name="Zdobnov E."/>
            <person name="Zhang P."/>
            <person name="Zhang Y."/>
            <person name="Zimin A.V."/>
            <person name="Baldwin J."/>
            <person name="Abdouelleil A."/>
            <person name="Abdulkadir J."/>
            <person name="Abebe A."/>
            <person name="Abera B."/>
            <person name="Abreu J."/>
            <person name="Acer S.C."/>
            <person name="Aftuck L."/>
            <person name="Alexander A."/>
            <person name="An P."/>
            <person name="Anderson E."/>
            <person name="Anderson S."/>
            <person name="Arachi H."/>
            <person name="Azer M."/>
            <person name="Bachantsang P."/>
            <person name="Barry A."/>
            <person name="Bayul T."/>
            <person name="Berlin A."/>
            <person name="Bessette D."/>
            <person name="Bloom T."/>
            <person name="Blye J."/>
            <person name="Boguslavskiy L."/>
            <person name="Bonnet C."/>
            <person name="Boukhgalter B."/>
            <person name="Bourzgui I."/>
            <person name="Brown A."/>
            <person name="Cahill P."/>
            <person name="Channer S."/>
            <person name="Cheshatsang Y."/>
            <person name="Chuda L."/>
            <person name="Citroen M."/>
            <person name="Collymore A."/>
            <person name="Cooke P."/>
            <person name="Costello M."/>
            <person name="D'Aco K."/>
            <person name="Daza R."/>
            <person name="De Haan G."/>
            <person name="DeGray S."/>
            <person name="DeMaso C."/>
            <person name="Dhargay N."/>
            <person name="Dooley K."/>
            <person name="Dooley E."/>
            <person name="Doricent M."/>
            <person name="Dorje P."/>
            <person name="Dorjee K."/>
            <person name="Dupes A."/>
            <person name="Elong R."/>
            <person name="Falk J."/>
            <person name="Farina A."/>
            <person name="Faro S."/>
            <person name="Ferguson D."/>
            <person name="Fisher S."/>
            <person name="Foley C.D."/>
            <person name="Franke A."/>
            <person name="Friedrich D."/>
            <person name="Gadbois L."/>
            <person name="Gearin G."/>
            <person name="Gearin C.R."/>
            <person name="Giannoukos G."/>
            <person name="Goode T."/>
            <person name="Graham J."/>
            <person name="Grandbois E."/>
            <person name="Grewal S."/>
            <person name="Gyaltsen K."/>
            <person name="Hafez N."/>
            <person name="Hagos B."/>
            <person name="Hall J."/>
            <person name="Henson C."/>
            <person name="Hollinger A."/>
            <person name="Honan T."/>
            <person name="Huard M.D."/>
            <person name="Hughes L."/>
            <person name="Hurhula B."/>
            <person name="Husby M.E."/>
            <person name="Kamat A."/>
            <person name="Kanga B."/>
            <person name="Kashin S."/>
            <person name="Khazanovich D."/>
            <person name="Kisner P."/>
            <person name="Lance K."/>
            <person name="Lara M."/>
            <person name="Lee W."/>
            <person name="Lennon N."/>
            <person name="Letendre F."/>
            <person name="LeVine R."/>
            <person name="Lipovsky A."/>
            <person name="Liu X."/>
            <person name="Liu J."/>
            <person name="Liu S."/>
            <person name="Lokyitsang T."/>
            <person name="Lokyitsang Y."/>
            <person name="Lubonja R."/>
            <person name="Lui A."/>
            <person name="MacDonald P."/>
            <person name="Magnisalis V."/>
            <person name="Maru K."/>
            <person name="Matthews C."/>
            <person name="McCusker W."/>
            <person name="McDonough S."/>
            <person name="Mehta T."/>
            <person name="Meldrim J."/>
            <person name="Meneus L."/>
            <person name="Mihai O."/>
            <person name="Mihalev A."/>
            <person name="Mihova T."/>
            <person name="Mittelman R."/>
            <person name="Mlenga V."/>
            <person name="Montmayeur A."/>
            <person name="Mulrain L."/>
            <person name="Navidi A."/>
            <person name="Naylor J."/>
            <person name="Negash T."/>
            <person name="Nguyen T."/>
            <person name="Nguyen N."/>
            <person name="Nicol R."/>
            <person name="Norbu C."/>
            <person name="Norbu N."/>
            <person name="Novod N."/>
            <person name="O'Neill B."/>
            <person name="Osman S."/>
            <person name="Markiewicz E."/>
            <person name="Oyono O.L."/>
            <person name="Patti C."/>
            <person name="Phunkhang P."/>
            <person name="Pierre F."/>
            <person name="Priest M."/>
            <person name="Raghuraman S."/>
            <person name="Rege F."/>
            <person name="Reyes R."/>
            <person name="Rise C."/>
            <person name="Rogov P."/>
            <person name="Ross K."/>
            <person name="Ryan E."/>
            <person name="Settipalli S."/>
            <person name="Shea T."/>
            <person name="Sherpa N."/>
            <person name="Shi L."/>
            <person name="Shih D."/>
            <person name="Sparrow T."/>
            <person name="Spaulding J."/>
            <person name="Stalker J."/>
            <person name="Stange-Thomann N."/>
            <person name="Stavropoulos S."/>
            <person name="Stone C."/>
            <person name="Strader C."/>
            <person name="Tesfaye S."/>
            <person name="Thomson T."/>
            <person name="Thoulutsang Y."/>
            <person name="Thoulutsang D."/>
            <person name="Topham K."/>
            <person name="Topping I."/>
            <person name="Tsamla T."/>
            <person name="Vassiliev H."/>
            <person name="Vo A."/>
            <person name="Wangchuk T."/>
            <person name="Wangdi T."/>
            <person name="Weiand M."/>
            <person name="Wilkinson J."/>
            <person name="Wilson A."/>
            <person name="Yadav S."/>
            <person name="Young G."/>
            <person name="Yu Q."/>
            <person name="Zembek L."/>
            <person name="Zhong D."/>
            <person name="Zimmer A."/>
            <person name="Zwirko Z."/>
            <person name="Jaffe D.B."/>
            <person name="Alvarez P."/>
            <person name="Brockman W."/>
            <person name="Butler J."/>
            <person name="Chin C."/>
            <person name="Gnerre S."/>
            <person name="Grabherr M."/>
            <person name="Kleber M."/>
            <person name="Mauceli E."/>
            <person name="MacCallum I."/>
        </authorList>
    </citation>
    <scope>NUCLEOTIDE SEQUENCE [LARGE SCALE GENOMIC DNA]</scope>
    <source>
        <strain evidence="3">white501</strain>
    </source>
</reference>
<dbReference type="HOGENOM" id="CLU_1166927_0_0_1"/>
<dbReference type="InterPro" id="IPR012464">
    <property type="entry name" value="DUF1676"/>
</dbReference>
<accession>B4QY91</accession>
<proteinExistence type="predicted"/>
<keyword evidence="3" id="KW-1185">Reference proteome</keyword>
<dbReference type="PANTHER" id="PTHR21879:SF4">
    <property type="entry name" value="OSIRIS 17, ISOFORM C"/>
    <property type="match status" value="1"/>
</dbReference>
<name>B4QY91_DROSI</name>
<evidence type="ECO:0000313" key="3">
    <source>
        <dbReference type="Proteomes" id="UP000000304"/>
    </source>
</evidence>
<sequence length="238" mass="26918">MPNTYSALPHNWSSGESQRQWTSSSRNRTCHPVSMARSTSGHLIFLLLICLINSAAKADGTARNGRLGRHLSTTPLSHLAMEPQPTEEQEMVTESPTESPEDVELATTTELPPEEDWQRLVNATEFPTRKPMDKVAPTDSLLLRLARRFASGNELWDGLVRDCYLKPDVSCFQKNVFSYLDTALDVQDVNVTQRLKFFKNQVDYQVEKEKEEHSEARAVSAHFPVEFTDSVLPLFPLL</sequence>
<evidence type="ECO:0000313" key="2">
    <source>
        <dbReference type="EMBL" id="EDX11848.1"/>
    </source>
</evidence>
<dbReference type="AlphaFoldDB" id="B4QY91"/>
<dbReference type="Pfam" id="PF07898">
    <property type="entry name" value="DUF1676"/>
    <property type="match status" value="1"/>
</dbReference>
<organism evidence="2 3">
    <name type="scientific">Drosophila simulans</name>
    <name type="common">Fruit fly</name>
    <dbReference type="NCBI Taxonomy" id="7240"/>
    <lineage>
        <taxon>Eukaryota</taxon>
        <taxon>Metazoa</taxon>
        <taxon>Ecdysozoa</taxon>
        <taxon>Arthropoda</taxon>
        <taxon>Hexapoda</taxon>
        <taxon>Insecta</taxon>
        <taxon>Pterygota</taxon>
        <taxon>Neoptera</taxon>
        <taxon>Endopterygota</taxon>
        <taxon>Diptera</taxon>
        <taxon>Brachycera</taxon>
        <taxon>Muscomorpha</taxon>
        <taxon>Ephydroidea</taxon>
        <taxon>Drosophilidae</taxon>
        <taxon>Drosophila</taxon>
        <taxon>Sophophora</taxon>
    </lineage>
</organism>
<feature type="region of interest" description="Disordered" evidence="1">
    <location>
        <begin position="1"/>
        <end position="25"/>
    </location>
</feature>
<dbReference type="PANTHER" id="PTHR21879">
    <property type="entry name" value="FI03362P-RELATED-RELATED"/>
    <property type="match status" value="1"/>
</dbReference>
<dbReference type="Proteomes" id="UP000000304">
    <property type="component" value="Chromosome 3R"/>
</dbReference>